<keyword evidence="5" id="KW-1185">Reference proteome</keyword>
<reference evidence="4 5" key="1">
    <citation type="journal article" date="2019" name="Genome Biol. Evol.">
        <title>Day and night: Metabolic profiles and evolutionary relationships of six axenic non-marine cyanobacteria.</title>
        <authorList>
            <person name="Will S.E."/>
            <person name="Henke P."/>
            <person name="Boedeker C."/>
            <person name="Huang S."/>
            <person name="Brinkmann H."/>
            <person name="Rohde M."/>
            <person name="Jarek M."/>
            <person name="Friedl T."/>
            <person name="Seufert S."/>
            <person name="Schumacher M."/>
            <person name="Overmann J."/>
            <person name="Neumann-Schaal M."/>
            <person name="Petersen J."/>
        </authorList>
    </citation>
    <scope>NUCLEOTIDE SEQUENCE [LARGE SCALE GENOMIC DNA]</scope>
    <source>
        <strain evidence="4 5">PCC 6912</strain>
    </source>
</reference>
<evidence type="ECO:0000313" key="5">
    <source>
        <dbReference type="Proteomes" id="UP000268857"/>
    </source>
</evidence>
<accession>A0A433NLB3</accession>
<dbReference type="SUPFAM" id="SSF51905">
    <property type="entry name" value="FAD/NAD(P)-binding domain"/>
    <property type="match status" value="1"/>
</dbReference>
<evidence type="ECO:0000256" key="2">
    <source>
        <dbReference type="ARBA" id="ARBA00023002"/>
    </source>
</evidence>
<dbReference type="InterPro" id="IPR050097">
    <property type="entry name" value="Ferredoxin-NADP_redctase_2"/>
</dbReference>
<proteinExistence type="predicted"/>
<evidence type="ECO:0000256" key="1">
    <source>
        <dbReference type="ARBA" id="ARBA00022630"/>
    </source>
</evidence>
<sequence>MMTKLNYPNSAKHQSQVRLYGQPNLAEAYEIRDFLNRSVVEFDWVELTSDEDCHRELGFAALNDLRLPVVEFPDGTRLFAPTVRDIAQRLGWVAQPRFKEYDLSIYGAGPAGLSAAVYAASEGLRTVLIERQAVGGQAGTSSLIENYMGFPEGIRGAELAERARQQAVKFGVELLLLREGIKAEFRNNRIYVDMADGSKMIARTNICATGVEYRRLNLPNEDRFLNRGLFYGAGVSEASMCRNQQVLVVGGGNSAGQAVMHFSQYAKQVTMIVRGSTLAATLSKYLIDRILNTANVEVLFNAQVTGLVGEGSLQQVEITDYSENSVRTINTQYLFICIGGVPNTEWAKDTNIVRDEAGYLITGSDLLKNGQLPACWSLDRDPYFLETSVPGSFAAGDVRHGSTKRVASAVGEGAMAVTFVHKFLAES</sequence>
<dbReference type="InterPro" id="IPR023753">
    <property type="entry name" value="FAD/NAD-binding_dom"/>
</dbReference>
<comment type="caution">
    <text evidence="4">The sequence shown here is derived from an EMBL/GenBank/DDBJ whole genome shotgun (WGS) entry which is preliminary data.</text>
</comment>
<dbReference type="RefSeq" id="WP_235083046.1">
    <property type="nucleotide sequence ID" value="NZ_AJLN01000017.1"/>
</dbReference>
<keyword evidence="1" id="KW-0285">Flavoprotein</keyword>
<keyword evidence="2" id="KW-0560">Oxidoreductase</keyword>
<dbReference type="PRINTS" id="PR00469">
    <property type="entry name" value="PNDRDTASEII"/>
</dbReference>
<protein>
    <recommendedName>
        <fullName evidence="3">FAD/NAD(P)-binding domain-containing protein</fullName>
    </recommendedName>
</protein>
<feature type="domain" description="FAD/NAD(P)-binding" evidence="3">
    <location>
        <begin position="102"/>
        <end position="413"/>
    </location>
</feature>
<name>A0A433NLB3_CHLFR</name>
<dbReference type="Gene3D" id="3.50.50.60">
    <property type="entry name" value="FAD/NAD(P)-binding domain"/>
    <property type="match status" value="2"/>
</dbReference>
<dbReference type="Pfam" id="PF07992">
    <property type="entry name" value="Pyr_redox_2"/>
    <property type="match status" value="1"/>
</dbReference>
<dbReference type="STRING" id="211165.GCA_000317285_00202"/>
<gene>
    <name evidence="4" type="ORF">PCC6912_19210</name>
</gene>
<evidence type="ECO:0000313" key="4">
    <source>
        <dbReference type="EMBL" id="RUR83678.1"/>
    </source>
</evidence>
<dbReference type="EMBL" id="RSCJ01000006">
    <property type="protein sequence ID" value="RUR83678.1"/>
    <property type="molecule type" value="Genomic_DNA"/>
</dbReference>
<dbReference type="PANTHER" id="PTHR48105">
    <property type="entry name" value="THIOREDOXIN REDUCTASE 1-RELATED-RELATED"/>
    <property type="match status" value="1"/>
</dbReference>
<dbReference type="Proteomes" id="UP000268857">
    <property type="component" value="Unassembled WGS sequence"/>
</dbReference>
<dbReference type="InterPro" id="IPR036188">
    <property type="entry name" value="FAD/NAD-bd_sf"/>
</dbReference>
<organism evidence="4 5">
    <name type="scientific">Chlorogloeopsis fritschii PCC 6912</name>
    <dbReference type="NCBI Taxonomy" id="211165"/>
    <lineage>
        <taxon>Bacteria</taxon>
        <taxon>Bacillati</taxon>
        <taxon>Cyanobacteriota</taxon>
        <taxon>Cyanophyceae</taxon>
        <taxon>Nostocales</taxon>
        <taxon>Chlorogloeopsidaceae</taxon>
        <taxon>Chlorogloeopsis</taxon>
    </lineage>
</organism>
<evidence type="ECO:0000259" key="3">
    <source>
        <dbReference type="Pfam" id="PF07992"/>
    </source>
</evidence>
<dbReference type="AlphaFoldDB" id="A0A433NLB3"/>
<dbReference type="GO" id="GO:0016491">
    <property type="term" value="F:oxidoreductase activity"/>
    <property type="evidence" value="ECO:0007669"/>
    <property type="project" value="UniProtKB-KW"/>
</dbReference>
<dbReference type="PRINTS" id="PR00368">
    <property type="entry name" value="FADPNR"/>
</dbReference>